<accession>A0A1E3XBD9</accession>
<comment type="caution">
    <text evidence="1">The sequence shown here is derived from an EMBL/GenBank/DDBJ whole genome shotgun (WGS) entry which is preliminary data.</text>
</comment>
<protein>
    <submittedName>
        <fullName evidence="1">Uncharacterized protein</fullName>
    </submittedName>
</protein>
<dbReference type="InterPro" id="IPR036390">
    <property type="entry name" value="WH_DNA-bd_sf"/>
</dbReference>
<dbReference type="Proteomes" id="UP000094056">
    <property type="component" value="Unassembled WGS sequence"/>
</dbReference>
<sequence length="186" mass="21250">MIKYDLYKILKEELKNGSCDLVTRPSGQIIREHIERDIVKEGDRIVIALDFSKIGVIDYSCADEIVAKLVSRLLGGEYGDKYILLTGLNENQKENIEVALERKGLAIMTKTKNNKKILLGNINNYLKQTLDIILEKDKTTAKELSKIMKLEANTSGTRLLNLHKKRLVKRTEEIMNGGRVWIYESI</sequence>
<dbReference type="EMBL" id="MAYW01000042">
    <property type="protein sequence ID" value="ODS32977.1"/>
    <property type="molecule type" value="Genomic_DNA"/>
</dbReference>
<gene>
    <name evidence="1" type="ORF">SCARUB_01916</name>
</gene>
<evidence type="ECO:0000313" key="1">
    <source>
        <dbReference type="EMBL" id="ODS32977.1"/>
    </source>
</evidence>
<evidence type="ECO:0000313" key="2">
    <source>
        <dbReference type="Proteomes" id="UP000094056"/>
    </source>
</evidence>
<reference evidence="1 2" key="1">
    <citation type="submission" date="2016-07" db="EMBL/GenBank/DDBJ databases">
        <title>Draft genome of Scalindua rubra, obtained from a brine-seawater interface in the Red Sea, sheds light on salt adaptation in anammox bacteria.</title>
        <authorList>
            <person name="Speth D.R."/>
            <person name="Lagkouvardos I."/>
            <person name="Wang Y."/>
            <person name="Qian P.-Y."/>
            <person name="Dutilh B.E."/>
            <person name="Jetten M.S."/>
        </authorList>
    </citation>
    <scope>NUCLEOTIDE SEQUENCE [LARGE SCALE GENOMIC DNA]</scope>
    <source>
        <strain evidence="1">BSI-1</strain>
    </source>
</reference>
<dbReference type="AlphaFoldDB" id="A0A1E3XBD9"/>
<organism evidence="1 2">
    <name type="scientific">Candidatus Scalindua rubra</name>
    <dbReference type="NCBI Taxonomy" id="1872076"/>
    <lineage>
        <taxon>Bacteria</taxon>
        <taxon>Pseudomonadati</taxon>
        <taxon>Planctomycetota</taxon>
        <taxon>Candidatus Brocadiia</taxon>
        <taxon>Candidatus Brocadiales</taxon>
        <taxon>Candidatus Scalinduaceae</taxon>
        <taxon>Candidatus Scalindua</taxon>
    </lineage>
</organism>
<name>A0A1E3XBD9_9BACT</name>
<proteinExistence type="predicted"/>
<dbReference type="SUPFAM" id="SSF46785">
    <property type="entry name" value="Winged helix' DNA-binding domain"/>
    <property type="match status" value="1"/>
</dbReference>